<organism evidence="6 7">
    <name type="scientific">Candidatus Sulfobium mesophilum</name>
    <dbReference type="NCBI Taxonomy" id="2016548"/>
    <lineage>
        <taxon>Bacteria</taxon>
        <taxon>Pseudomonadati</taxon>
        <taxon>Nitrospirota</taxon>
        <taxon>Nitrospiria</taxon>
        <taxon>Nitrospirales</taxon>
        <taxon>Nitrospiraceae</taxon>
        <taxon>Candidatus Sulfobium</taxon>
    </lineage>
</organism>
<proteinExistence type="predicted"/>
<reference evidence="7" key="1">
    <citation type="submission" date="2018-03" db="EMBL/GenBank/DDBJ databases">
        <authorList>
            <person name="Zecchin S."/>
        </authorList>
    </citation>
    <scope>NUCLEOTIDE SEQUENCE [LARGE SCALE GENOMIC DNA]</scope>
</reference>
<dbReference type="Gene3D" id="1.20.1740.10">
    <property type="entry name" value="Amino acid/polyamine transporter I"/>
    <property type="match status" value="1"/>
</dbReference>
<dbReference type="OrthoDB" id="9759676at2"/>
<dbReference type="EMBL" id="OUUY01000108">
    <property type="protein sequence ID" value="SPQ01532.1"/>
    <property type="molecule type" value="Genomic_DNA"/>
</dbReference>
<keyword evidence="4 5" id="KW-0472">Membrane</keyword>
<keyword evidence="3 5" id="KW-1133">Transmembrane helix</keyword>
<evidence type="ECO:0000313" key="7">
    <source>
        <dbReference type="Proteomes" id="UP000245125"/>
    </source>
</evidence>
<feature type="transmembrane region" description="Helical" evidence="5">
    <location>
        <begin position="295"/>
        <end position="321"/>
    </location>
</feature>
<dbReference type="AlphaFoldDB" id="A0A2U3QJE9"/>
<protein>
    <submittedName>
        <fullName evidence="6">Uncharacterized amino acid permease YdaO</fullName>
    </submittedName>
</protein>
<evidence type="ECO:0000313" key="6">
    <source>
        <dbReference type="EMBL" id="SPQ01532.1"/>
    </source>
</evidence>
<evidence type="ECO:0000256" key="1">
    <source>
        <dbReference type="ARBA" id="ARBA00004141"/>
    </source>
</evidence>
<dbReference type="Proteomes" id="UP000245125">
    <property type="component" value="Unassembled WGS sequence"/>
</dbReference>
<sequence length="602" mass="65257">MSIKSFLIGSPIETVKEQHERLNKTMGLAVFSSDALSSVAYGPEEILLALMLGGTALLHFSVPIAIGIVVLIAIVATSYFQTVHAYPSGGGAYIVAKENLGTYPGLVAGSALLIDYVLTVAVSISSGIAALTSAFPATRPYTVTMCLIAIVLIMLINLRGVREAGTIFSIPVYIFIGSILVLIAASSTKYLSLPRPYFEHMHGTAGSVFSLFIILRAFASGCATLTGIEAVSNGVKAFRQPEAKNAGITLTWMAVILGIMTIGIAFFADHYHILPNNNETVLSQLAKTVFSKGPIYYTIQFSTTLILILAANTSFADFPRLSSIMSLDRFLPRQLSNRGDKLVFSNGILILGVLSILLIVIFRGDTHSLIPLYAVGVFTAFTLSQAGMVKHWLAGKEEGWLKGIIINGIGTATTAVVLLIIAVEKFTHGAWIVLIAIPGLVYLTTRMHAHYLAVAEQLTVCLTKDDTFKHHSVVIPVSGVQMAVLNAIKYGKALSDDVAAVYICLDPVETEKVRAKWDKQCMGIPLVVLESPYRSIIEPLVDYIEEVRSEFPEGVITVVLPEFVPSRWWHHLLHNQTALLIKSILLFKKGVVSTSVPFHLTK</sequence>
<feature type="transmembrane region" description="Helical" evidence="5">
    <location>
        <begin position="141"/>
        <end position="158"/>
    </location>
</feature>
<dbReference type="InterPro" id="IPR053153">
    <property type="entry name" value="APC_K+_Transporter"/>
</dbReference>
<comment type="subcellular location">
    <subcellularLocation>
        <location evidence="1">Membrane</location>
        <topology evidence="1">Multi-pass membrane protein</topology>
    </subcellularLocation>
</comment>
<feature type="transmembrane region" description="Helical" evidence="5">
    <location>
        <begin position="208"/>
        <end position="228"/>
    </location>
</feature>
<evidence type="ECO:0000256" key="5">
    <source>
        <dbReference type="SAM" id="Phobius"/>
    </source>
</evidence>
<name>A0A2U3QJE9_9BACT</name>
<feature type="transmembrane region" description="Helical" evidence="5">
    <location>
        <begin position="342"/>
        <end position="362"/>
    </location>
</feature>
<dbReference type="PANTHER" id="PTHR47704:SF1">
    <property type="entry name" value="POTASSIUM TRANSPORTER KIMA"/>
    <property type="match status" value="1"/>
</dbReference>
<evidence type="ECO:0000256" key="3">
    <source>
        <dbReference type="ARBA" id="ARBA00022989"/>
    </source>
</evidence>
<evidence type="ECO:0000256" key="2">
    <source>
        <dbReference type="ARBA" id="ARBA00022692"/>
    </source>
</evidence>
<gene>
    <name evidence="6" type="primary">ydaO</name>
    <name evidence="6" type="ORF">NBG4_60008</name>
</gene>
<feature type="transmembrane region" description="Helical" evidence="5">
    <location>
        <begin position="249"/>
        <end position="268"/>
    </location>
</feature>
<accession>A0A2U3QJE9</accession>
<evidence type="ECO:0000256" key="4">
    <source>
        <dbReference type="ARBA" id="ARBA00023136"/>
    </source>
</evidence>
<feature type="transmembrane region" description="Helical" evidence="5">
    <location>
        <begin position="170"/>
        <end position="188"/>
    </location>
</feature>
<keyword evidence="7" id="KW-1185">Reference proteome</keyword>
<dbReference type="GO" id="GO:0022857">
    <property type="term" value="F:transmembrane transporter activity"/>
    <property type="evidence" value="ECO:0007669"/>
    <property type="project" value="InterPro"/>
</dbReference>
<feature type="transmembrane region" description="Helical" evidence="5">
    <location>
        <begin position="428"/>
        <end position="445"/>
    </location>
</feature>
<dbReference type="Pfam" id="PF13520">
    <property type="entry name" value="AA_permease_2"/>
    <property type="match status" value="1"/>
</dbReference>
<dbReference type="InterPro" id="IPR002293">
    <property type="entry name" value="AA/rel_permease1"/>
</dbReference>
<feature type="transmembrane region" description="Helical" evidence="5">
    <location>
        <begin position="46"/>
        <end position="76"/>
    </location>
</feature>
<dbReference type="PANTHER" id="PTHR47704">
    <property type="entry name" value="POTASSIUM TRANSPORTER KIMA"/>
    <property type="match status" value="1"/>
</dbReference>
<dbReference type="GO" id="GO:0016020">
    <property type="term" value="C:membrane"/>
    <property type="evidence" value="ECO:0007669"/>
    <property type="project" value="UniProtKB-SubCell"/>
</dbReference>
<keyword evidence="2 5" id="KW-0812">Transmembrane</keyword>
<feature type="transmembrane region" description="Helical" evidence="5">
    <location>
        <begin position="400"/>
        <end position="422"/>
    </location>
</feature>
<feature type="transmembrane region" description="Helical" evidence="5">
    <location>
        <begin position="368"/>
        <end position="388"/>
    </location>
</feature>